<dbReference type="AlphaFoldDB" id="A0A2S9PMV0"/>
<comment type="caution">
    <text evidence="2">The sequence shown here is derived from an EMBL/GenBank/DDBJ whole genome shotgun (WGS) entry which is preliminary data.</text>
</comment>
<feature type="non-terminal residue" evidence="2">
    <location>
        <position position="145"/>
    </location>
</feature>
<feature type="region of interest" description="Disordered" evidence="1">
    <location>
        <begin position="1"/>
        <end position="145"/>
    </location>
</feature>
<accession>A0A2S9PMV0</accession>
<gene>
    <name evidence="2" type="ORF">C6N75_29445</name>
</gene>
<name>A0A2S9PMV0_9ACTN</name>
<feature type="compositionally biased region" description="Low complexity" evidence="1">
    <location>
        <begin position="113"/>
        <end position="137"/>
    </location>
</feature>
<sequence>MTEYGRSPGSEPWHPEDPAYGSQGWEGQQAAPHQHAQAQPPYAAAQDPYGQQQSQQDYAEQQSYGHQQYGHDPYADQQGYAQQTYGHQQGYGEQQHYPQGQGAWDTGQNPMVYGAPAPAADPYAAAPDPYAAGGAPDLYGTPEAY</sequence>
<reference evidence="2 3" key="1">
    <citation type="submission" date="2018-03" db="EMBL/GenBank/DDBJ databases">
        <title>Novel Streptomyces sp. from soil.</title>
        <authorList>
            <person name="Tan G.Y.A."/>
            <person name="Lee Z.Y."/>
        </authorList>
    </citation>
    <scope>NUCLEOTIDE SEQUENCE [LARGE SCALE GENOMIC DNA]</scope>
    <source>
        <strain evidence="2 3">ST5x</strain>
    </source>
</reference>
<proteinExistence type="predicted"/>
<keyword evidence="3" id="KW-1185">Reference proteome</keyword>
<feature type="compositionally biased region" description="Low complexity" evidence="1">
    <location>
        <begin position="27"/>
        <end position="64"/>
    </location>
</feature>
<dbReference type="EMBL" id="PVLV01000700">
    <property type="protein sequence ID" value="PRH75720.1"/>
    <property type="molecule type" value="Genomic_DNA"/>
</dbReference>
<dbReference type="Proteomes" id="UP000239322">
    <property type="component" value="Unassembled WGS sequence"/>
</dbReference>
<evidence type="ECO:0000313" key="3">
    <source>
        <dbReference type="Proteomes" id="UP000239322"/>
    </source>
</evidence>
<evidence type="ECO:0000313" key="2">
    <source>
        <dbReference type="EMBL" id="PRH75720.1"/>
    </source>
</evidence>
<evidence type="ECO:0000256" key="1">
    <source>
        <dbReference type="SAM" id="MobiDB-lite"/>
    </source>
</evidence>
<organism evidence="2 3">
    <name type="scientific">Streptomyces solincola</name>
    <dbReference type="NCBI Taxonomy" id="2100817"/>
    <lineage>
        <taxon>Bacteria</taxon>
        <taxon>Bacillati</taxon>
        <taxon>Actinomycetota</taxon>
        <taxon>Actinomycetes</taxon>
        <taxon>Kitasatosporales</taxon>
        <taxon>Streptomycetaceae</taxon>
        <taxon>Streptomyces</taxon>
    </lineage>
</organism>
<protein>
    <submittedName>
        <fullName evidence="2">Uncharacterized protein</fullName>
    </submittedName>
</protein>
<feature type="compositionally biased region" description="Low complexity" evidence="1">
    <location>
        <begin position="77"/>
        <end position="102"/>
    </location>
</feature>